<sequence>MLTATAAGLHGQMLDALGADLASGALAPGNVLSIDRLEERYGVSRSVVREAIRVLEQLGIVRSRRRVGISVRPPSEWAALSPYVIRWRLAGPGRLDQLREIGELRTGTEPVAAALAARRATDEQRATLLAAASGMLVTGTAGDLDAYLAHDVTFHTTLLEASGNAAFASLAPIVAEALKGRTHHHLMPARPVADAIRWHREIAEAVTIGDAAAAERHARSIVAEAQGAVDQDARELGVQ</sequence>
<dbReference type="EMBL" id="BSUO01000001">
    <property type="protein sequence ID" value="GMA41518.1"/>
    <property type="molecule type" value="Genomic_DNA"/>
</dbReference>
<keyword evidence="1" id="KW-0805">Transcription regulation</keyword>
<evidence type="ECO:0000256" key="2">
    <source>
        <dbReference type="ARBA" id="ARBA00023125"/>
    </source>
</evidence>
<dbReference type="Gene3D" id="1.10.10.10">
    <property type="entry name" value="Winged helix-like DNA-binding domain superfamily/Winged helix DNA-binding domain"/>
    <property type="match status" value="1"/>
</dbReference>
<protein>
    <submittedName>
        <fullName evidence="5">GntR family transcriptional regulator</fullName>
    </submittedName>
</protein>
<evidence type="ECO:0000259" key="4">
    <source>
        <dbReference type="PROSITE" id="PS50949"/>
    </source>
</evidence>
<dbReference type="InterPro" id="IPR000524">
    <property type="entry name" value="Tscrpt_reg_HTH_GntR"/>
</dbReference>
<evidence type="ECO:0000313" key="5">
    <source>
        <dbReference type="EMBL" id="GMA41518.1"/>
    </source>
</evidence>
<dbReference type="InterPro" id="IPR011711">
    <property type="entry name" value="GntR_C"/>
</dbReference>
<feature type="domain" description="HTH gntR-type" evidence="4">
    <location>
        <begin position="7"/>
        <end position="74"/>
    </location>
</feature>
<dbReference type="Proteomes" id="UP001157126">
    <property type="component" value="Unassembled WGS sequence"/>
</dbReference>
<evidence type="ECO:0000313" key="6">
    <source>
        <dbReference type="Proteomes" id="UP001157126"/>
    </source>
</evidence>
<keyword evidence="3" id="KW-0804">Transcription</keyword>
<dbReference type="PANTHER" id="PTHR43537:SF44">
    <property type="entry name" value="GNTR FAMILY REGULATORY PROTEIN"/>
    <property type="match status" value="1"/>
</dbReference>
<evidence type="ECO:0000256" key="1">
    <source>
        <dbReference type="ARBA" id="ARBA00023015"/>
    </source>
</evidence>
<accession>A0ABQ6IW49</accession>
<dbReference type="SMART" id="SM00895">
    <property type="entry name" value="FCD"/>
    <property type="match status" value="1"/>
</dbReference>
<organism evidence="5 6">
    <name type="scientific">Mobilicoccus caccae</name>
    <dbReference type="NCBI Taxonomy" id="1859295"/>
    <lineage>
        <taxon>Bacteria</taxon>
        <taxon>Bacillati</taxon>
        <taxon>Actinomycetota</taxon>
        <taxon>Actinomycetes</taxon>
        <taxon>Micrococcales</taxon>
        <taxon>Dermatophilaceae</taxon>
        <taxon>Mobilicoccus</taxon>
    </lineage>
</organism>
<dbReference type="InterPro" id="IPR008920">
    <property type="entry name" value="TF_FadR/GntR_C"/>
</dbReference>
<dbReference type="PANTHER" id="PTHR43537">
    <property type="entry name" value="TRANSCRIPTIONAL REGULATOR, GNTR FAMILY"/>
    <property type="match status" value="1"/>
</dbReference>
<reference evidence="6" key="1">
    <citation type="journal article" date="2019" name="Int. J. Syst. Evol. Microbiol.">
        <title>The Global Catalogue of Microorganisms (GCM) 10K type strain sequencing project: providing services to taxonomists for standard genome sequencing and annotation.</title>
        <authorList>
            <consortium name="The Broad Institute Genomics Platform"/>
            <consortium name="The Broad Institute Genome Sequencing Center for Infectious Disease"/>
            <person name="Wu L."/>
            <person name="Ma J."/>
        </authorList>
    </citation>
    <scope>NUCLEOTIDE SEQUENCE [LARGE SCALE GENOMIC DNA]</scope>
    <source>
        <strain evidence="6">NBRC 113072</strain>
    </source>
</reference>
<dbReference type="Gene3D" id="1.20.120.530">
    <property type="entry name" value="GntR ligand-binding domain-like"/>
    <property type="match status" value="1"/>
</dbReference>
<dbReference type="SMART" id="SM00345">
    <property type="entry name" value="HTH_GNTR"/>
    <property type="match status" value="1"/>
</dbReference>
<gene>
    <name evidence="5" type="ORF">GCM10025883_35630</name>
</gene>
<dbReference type="RefSeq" id="WP_284305065.1">
    <property type="nucleotide sequence ID" value="NZ_BSUO01000001.1"/>
</dbReference>
<proteinExistence type="predicted"/>
<dbReference type="SUPFAM" id="SSF46785">
    <property type="entry name" value="Winged helix' DNA-binding domain"/>
    <property type="match status" value="1"/>
</dbReference>
<dbReference type="InterPro" id="IPR036388">
    <property type="entry name" value="WH-like_DNA-bd_sf"/>
</dbReference>
<keyword evidence="6" id="KW-1185">Reference proteome</keyword>
<dbReference type="Pfam" id="PF00392">
    <property type="entry name" value="GntR"/>
    <property type="match status" value="1"/>
</dbReference>
<keyword evidence="2" id="KW-0238">DNA-binding</keyword>
<dbReference type="PROSITE" id="PS50949">
    <property type="entry name" value="HTH_GNTR"/>
    <property type="match status" value="1"/>
</dbReference>
<dbReference type="Pfam" id="PF07729">
    <property type="entry name" value="FCD"/>
    <property type="match status" value="1"/>
</dbReference>
<dbReference type="InterPro" id="IPR036390">
    <property type="entry name" value="WH_DNA-bd_sf"/>
</dbReference>
<evidence type="ECO:0000256" key="3">
    <source>
        <dbReference type="ARBA" id="ARBA00023163"/>
    </source>
</evidence>
<name>A0ABQ6IW49_9MICO</name>
<dbReference type="SUPFAM" id="SSF48008">
    <property type="entry name" value="GntR ligand-binding domain-like"/>
    <property type="match status" value="1"/>
</dbReference>
<dbReference type="CDD" id="cd07377">
    <property type="entry name" value="WHTH_GntR"/>
    <property type="match status" value="1"/>
</dbReference>
<comment type="caution">
    <text evidence="5">The sequence shown here is derived from an EMBL/GenBank/DDBJ whole genome shotgun (WGS) entry which is preliminary data.</text>
</comment>